<gene>
    <name evidence="1" type="ORF">Q3M24_22360</name>
</gene>
<reference evidence="1" key="1">
    <citation type="journal article" date="2024" name="Syst. Appl. Microbiol.">
        <title>First single-strain enrichments of Electrothrix cable bacteria, description of E. aestuarii sp. nov. and E. rattekaaiensis sp. nov., and proposal of a cable bacteria taxonomy following the rules of the SeqCode.</title>
        <authorList>
            <person name="Plum-Jensen L.E."/>
            <person name="Schramm A."/>
            <person name="Marshall I.P.G."/>
        </authorList>
    </citation>
    <scope>NUCLEOTIDE SEQUENCE</scope>
    <source>
        <strain evidence="1">Rat1</strain>
    </source>
</reference>
<accession>A0AAU8LUL6</accession>
<proteinExistence type="predicted"/>
<organism evidence="1">
    <name type="scientific">Candidatus Electrothrix aestuarii</name>
    <dbReference type="NCBI Taxonomy" id="3062594"/>
    <lineage>
        <taxon>Bacteria</taxon>
        <taxon>Pseudomonadati</taxon>
        <taxon>Thermodesulfobacteriota</taxon>
        <taxon>Desulfobulbia</taxon>
        <taxon>Desulfobulbales</taxon>
        <taxon>Desulfobulbaceae</taxon>
        <taxon>Candidatus Electrothrix</taxon>
    </lineage>
</organism>
<reference evidence="1" key="2">
    <citation type="submission" date="2024-06" db="EMBL/GenBank/DDBJ databases">
        <authorList>
            <person name="Plum-Jensen L.E."/>
            <person name="Schramm A."/>
            <person name="Marshall I.P.G."/>
        </authorList>
    </citation>
    <scope>NUCLEOTIDE SEQUENCE</scope>
    <source>
        <strain evidence="1">Rat1</strain>
    </source>
</reference>
<dbReference type="PROSITE" id="PS51257">
    <property type="entry name" value="PROKAR_LIPOPROTEIN"/>
    <property type="match status" value="1"/>
</dbReference>
<evidence type="ECO:0000313" key="1">
    <source>
        <dbReference type="EMBL" id="XCN72983.1"/>
    </source>
</evidence>
<name>A0AAU8LUL6_9BACT</name>
<dbReference type="EMBL" id="CP159373">
    <property type="protein sequence ID" value="XCN72983.1"/>
    <property type="molecule type" value="Genomic_DNA"/>
</dbReference>
<sequence>MSRFPSPAIAALLCLYCLCGSTGCSFFSTQPKRGTLAAKMMNLSAAVESYFSGLAGPPLGMEDKEILELATEHDDELLAREFKRYPLKVDYQAGHAVLLLCNKDGDQALMEDVGCSAALDRKAFDQKLPCAFTLKVNAACEVEYTRAEQEAPQQ</sequence>
<dbReference type="AlphaFoldDB" id="A0AAU8LUL6"/>
<protein>
    <submittedName>
        <fullName evidence="1">Uncharacterized protein</fullName>
    </submittedName>
</protein>
<dbReference type="KEGG" id="eaj:Q3M24_22360"/>